<feature type="transmembrane region" description="Helical" evidence="10">
    <location>
        <begin position="1096"/>
        <end position="1120"/>
    </location>
</feature>
<dbReference type="NCBIfam" id="TIGR00794">
    <property type="entry name" value="kup"/>
    <property type="match status" value="2"/>
</dbReference>
<feature type="region of interest" description="Disordered" evidence="11">
    <location>
        <begin position="1435"/>
        <end position="1462"/>
    </location>
</feature>
<comment type="function">
    <text evidence="10">Potassium transporter.</text>
</comment>
<feature type="transmembrane region" description="Helical" evidence="10">
    <location>
        <begin position="479"/>
        <end position="497"/>
    </location>
</feature>
<proteinExistence type="inferred from homology"/>
<reference evidence="14 15" key="1">
    <citation type="submission" date="2020-09" db="EMBL/GenBank/DDBJ databases">
        <title>De no assembly of potato wild relative species, Solanum commersonii.</title>
        <authorList>
            <person name="Cho K."/>
        </authorList>
    </citation>
    <scope>NUCLEOTIDE SEQUENCE [LARGE SCALE GENOMIC DNA]</scope>
    <source>
        <strain evidence="14">LZ3.2</strain>
        <tissue evidence="14">Leaf</tissue>
    </source>
</reference>
<dbReference type="Pfam" id="PF22776">
    <property type="entry name" value="K_trans_C"/>
    <property type="match status" value="2"/>
</dbReference>
<comment type="caution">
    <text evidence="14">The sequence shown here is derived from an EMBL/GenBank/DDBJ whole genome shotgun (WGS) entry which is preliminary data.</text>
</comment>
<feature type="domain" description="K+ potassium transporter C-terminal" evidence="13">
    <location>
        <begin position="1294"/>
        <end position="1546"/>
    </location>
</feature>
<protein>
    <recommendedName>
        <fullName evidence="10">Potassium transporter</fullName>
    </recommendedName>
</protein>
<feature type="compositionally biased region" description="Low complexity" evidence="11">
    <location>
        <begin position="689"/>
        <end position="702"/>
    </location>
</feature>
<feature type="transmembrane region" description="Helical" evidence="10">
    <location>
        <begin position="330"/>
        <end position="350"/>
    </location>
</feature>
<evidence type="ECO:0000256" key="6">
    <source>
        <dbReference type="ARBA" id="ARBA00022958"/>
    </source>
</evidence>
<keyword evidence="3" id="KW-0813">Transport</keyword>
<feature type="transmembrane region" description="Helical" evidence="10">
    <location>
        <begin position="1162"/>
        <end position="1180"/>
    </location>
</feature>
<feature type="transmembrane region" description="Helical" evidence="10">
    <location>
        <begin position="509"/>
        <end position="528"/>
    </location>
</feature>
<dbReference type="InterPro" id="IPR003855">
    <property type="entry name" value="K+_transporter"/>
</dbReference>
<evidence type="ECO:0000256" key="1">
    <source>
        <dbReference type="ARBA" id="ARBA00004651"/>
    </source>
</evidence>
<comment type="subcellular location">
    <subcellularLocation>
        <location evidence="1">Cell membrane</location>
        <topology evidence="1">Multi-pass membrane protein</topology>
    </subcellularLocation>
    <subcellularLocation>
        <location evidence="10">Membrane</location>
        <topology evidence="10">Multi-pass membrane protein</topology>
    </subcellularLocation>
</comment>
<dbReference type="GO" id="GO:0005886">
    <property type="term" value="C:plasma membrane"/>
    <property type="evidence" value="ECO:0007669"/>
    <property type="project" value="UniProtKB-SubCell"/>
</dbReference>
<evidence type="ECO:0000256" key="11">
    <source>
        <dbReference type="SAM" id="MobiDB-lite"/>
    </source>
</evidence>
<comment type="caution">
    <text evidence="10">Lacks conserved residue(s) required for the propagation of feature annotation.</text>
</comment>
<evidence type="ECO:0000256" key="9">
    <source>
        <dbReference type="ARBA" id="ARBA00023136"/>
    </source>
</evidence>
<feature type="transmembrane region" description="Helical" evidence="10">
    <location>
        <begin position="1243"/>
        <end position="1263"/>
    </location>
</feature>
<keyword evidence="5 10" id="KW-0812">Transmembrane</keyword>
<evidence type="ECO:0000256" key="4">
    <source>
        <dbReference type="ARBA" id="ARBA00022538"/>
    </source>
</evidence>
<comment type="similarity">
    <text evidence="2 10">Belongs to the HAK/KUP transporter (TC 2.A.72.3) family.</text>
</comment>
<sequence>MESTNSDHHNEEVANVGQQQLKDKKVSWAKLGRVDSLNMEAGKVSSTQATHASKANWKTILSLAFQSVGVIYGDIGTSPLYVFSSVFSDKIEHKDDILGVFSLIIYTIMLVPMTKYVFIVLWANDNGDGGAFALYSLLCRYAKVSLIPNQQPEDRELSHYSLDIPSNHIKRAQRVRRSLEKSKFAKIFLVFLAILGTSMVIGDGVLTPCISVLSAVSGIKPLGQEAVMGISIAILIVLFSVQRLGTDKVGYTFAPAICIWFLFISGIGLYNLFKYDVTILRAFNPMYIIHYFKRNGKKGWISLGGVFLCITGSEAMFADLGHFSVRSIQISFSCLVFPALLSAYCGQAAYLTKFPENVENTFYDSIPGPLYWPTFVVAVAAAIIASQAMISGTFSIVAQAQSIGCFPRVKVIHTSTKHGGQVYIPELNYFLMIACVLVTLSFKTTEKLGHAYGIAVVSAEIITTHMVTLVMLVIWKTRIWWITLFYAVYLTVESTYFSAQLTKFTQGGYLPIAFSIVLVIIMGTWHYVQKLRYQFELNNKVSSEYITDLSNNPDIKRIPGIGLLYSELVQGIPPIFPHFVSNIPSVHSVIVLVSIKSIPISKVALQERFLFRHVEPREYKVFRCVVRLGYKDQLGDTMDFENQLVEQLSKFVRHEHYILEAHEQVVNREKTSRVHIEEDMQQEVDSTTSPSTRSIQSNRSSSRIQMLHPNASGQEEIQFIEKAKDQGVFYLLAEAEVIAKQDSSFVKKGFINYGYNFLRKNFRQGERVMAIPQTRLLRGDWKTLLSLAFQSVGVIYGDIGTSPLYVFSSTFTEKIKHKDDILGVLSLIIYTIILIPMTKYVFTVLWANDNGNGGSFALYSLICRYAKVSLIPNHEPEDRELSHYGLEIPSNQFKRAQKIRHKLENSIFAKIVLVFFAVLGTSMVIGDGVLTPCISVLSAVSGIKPLGQESIMYISVAILVALFCFQRFGTDKVGYTFAPAISVWFLFISGIGLYNLFTYDIGVLRAFNPMYIVHYFKRNGKNGWLSLGGVFLCITGSEAMFADLGHFSVRSIQISFSCLIFPSILSAYIGQAAYLSKNPGDVGNAFYASVPGKFHLYAYLFILALYWPTFVVAVVAAIIASQAMISGAFSIVAQAHSQGCFPRVKVVHTSEKHEGQVYIPELNYFLMIACVLVTLSFKTTEKLGHAYGIAVVSAEIITTHMVTLVMLVIWKISIWRIALFYSVYLTIESTYLSAQLTKFVDGGYLPLTFAIVFVIIMGIWHYVQKQRYHFELNNKVSSDYIRDLASNPDIKRIPGIGLLYSELVQGIPPIFPHFVSNIPSLHSIIVLVSIKSIPISKVALEERFLFRYVEPKEYKVFRCVVRLGYNDQIRKPEDFENQLIQYLKEFIQQENYILAAHNDQVADKEIETETPVSGQLVAAKSSSTVVQVEEELQQQVESRVSSPTGSIRSINTPSGQSNHSSTRIQIVPPSLVDTEEEMQFVEKAKEQGVFYLLGEAEVVTKQDSSFLKKFAVNYAYTFLRKNFRQGEKMMAIPKTRLLRVGMTYEL</sequence>
<feature type="region of interest" description="Disordered" evidence="11">
    <location>
        <begin position="1"/>
        <end position="21"/>
    </location>
</feature>
<feature type="transmembrane region" description="Helical" evidence="10">
    <location>
        <begin position="907"/>
        <end position="926"/>
    </location>
</feature>
<feature type="transmembrane region" description="Helical" evidence="10">
    <location>
        <begin position="1023"/>
        <end position="1042"/>
    </location>
</feature>
<organism evidence="14 15">
    <name type="scientific">Solanum commersonii</name>
    <name type="common">Commerson's wild potato</name>
    <name type="synonym">Commerson's nightshade</name>
    <dbReference type="NCBI Taxonomy" id="4109"/>
    <lineage>
        <taxon>Eukaryota</taxon>
        <taxon>Viridiplantae</taxon>
        <taxon>Streptophyta</taxon>
        <taxon>Embryophyta</taxon>
        <taxon>Tracheophyta</taxon>
        <taxon>Spermatophyta</taxon>
        <taxon>Magnoliopsida</taxon>
        <taxon>eudicotyledons</taxon>
        <taxon>Gunneridae</taxon>
        <taxon>Pentapetalae</taxon>
        <taxon>asterids</taxon>
        <taxon>lamiids</taxon>
        <taxon>Solanales</taxon>
        <taxon>Solanaceae</taxon>
        <taxon>Solanoideae</taxon>
        <taxon>Solaneae</taxon>
        <taxon>Solanum</taxon>
    </lineage>
</organism>
<dbReference type="Pfam" id="PF02705">
    <property type="entry name" value="K_trans"/>
    <property type="match status" value="2"/>
</dbReference>
<evidence type="ECO:0000256" key="5">
    <source>
        <dbReference type="ARBA" id="ARBA00022692"/>
    </source>
</evidence>
<feature type="domain" description="K+ potassium transporter integral membrane" evidence="12">
    <location>
        <begin position="63"/>
        <end position="546"/>
    </location>
</feature>
<dbReference type="InterPro" id="IPR053952">
    <property type="entry name" value="K_trans_C"/>
</dbReference>
<keyword evidence="4 10" id="KW-0633">Potassium transport</keyword>
<evidence type="ECO:0000256" key="2">
    <source>
        <dbReference type="ARBA" id="ARBA00008440"/>
    </source>
</evidence>
<evidence type="ECO:0000256" key="7">
    <source>
        <dbReference type="ARBA" id="ARBA00022989"/>
    </source>
</evidence>
<evidence type="ECO:0000256" key="3">
    <source>
        <dbReference type="ARBA" id="ARBA00022448"/>
    </source>
</evidence>
<feature type="transmembrane region" description="Helical" evidence="10">
    <location>
        <begin position="300"/>
        <end position="318"/>
    </location>
</feature>
<dbReference type="PANTHER" id="PTHR30540:SF94">
    <property type="entry name" value="POTASSIUM TRANSPORTER 5"/>
    <property type="match status" value="1"/>
</dbReference>
<dbReference type="PANTHER" id="PTHR30540">
    <property type="entry name" value="OSMOTIC STRESS POTASSIUM TRANSPORTER"/>
    <property type="match status" value="1"/>
</dbReference>
<keyword evidence="9 10" id="KW-0472">Membrane</keyword>
<feature type="transmembrane region" description="Helical" evidence="10">
    <location>
        <begin position="784"/>
        <end position="807"/>
    </location>
</feature>
<feature type="region of interest" description="Disordered" evidence="11">
    <location>
        <begin position="678"/>
        <end position="702"/>
    </location>
</feature>
<feature type="domain" description="K+ potassium transporter C-terminal" evidence="13">
    <location>
        <begin position="559"/>
        <end position="777"/>
    </location>
</feature>
<dbReference type="OrthoDB" id="504708at2759"/>
<evidence type="ECO:0000313" key="15">
    <source>
        <dbReference type="Proteomes" id="UP000824120"/>
    </source>
</evidence>
<keyword evidence="7 10" id="KW-1133">Transmembrane helix</keyword>
<feature type="transmembrane region" description="Helical" evidence="10">
    <location>
        <begin position="253"/>
        <end position="273"/>
    </location>
</feature>
<keyword evidence="15" id="KW-1185">Reference proteome</keyword>
<feature type="transmembrane region" description="Helical" evidence="10">
    <location>
        <begin position="451"/>
        <end position="472"/>
    </location>
</feature>
<dbReference type="GO" id="GO:0015079">
    <property type="term" value="F:potassium ion transmembrane transporter activity"/>
    <property type="evidence" value="ECO:0007669"/>
    <property type="project" value="UniProtKB-UniRule"/>
</dbReference>
<evidence type="ECO:0000256" key="10">
    <source>
        <dbReference type="RuleBase" id="RU321113"/>
    </source>
</evidence>
<feature type="transmembrane region" description="Helical" evidence="10">
    <location>
        <begin position="1186"/>
        <end position="1210"/>
    </location>
</feature>
<feature type="compositionally biased region" description="Polar residues" evidence="11">
    <location>
        <begin position="1443"/>
        <end position="1462"/>
    </location>
</feature>
<name>A0A9J5W3R0_SOLCO</name>
<feature type="domain" description="K+ potassium transporter integral membrane" evidence="12">
    <location>
        <begin position="787"/>
        <end position="1279"/>
    </location>
</feature>
<accession>A0A9J5W3R0</accession>
<evidence type="ECO:0000256" key="8">
    <source>
        <dbReference type="ARBA" id="ARBA00023065"/>
    </source>
</evidence>
<dbReference type="Proteomes" id="UP000824120">
    <property type="component" value="Chromosome 12"/>
</dbReference>
<evidence type="ECO:0000313" key="14">
    <source>
        <dbReference type="EMBL" id="KAG5570041.1"/>
    </source>
</evidence>
<feature type="compositionally biased region" description="Basic and acidic residues" evidence="11">
    <location>
        <begin position="1"/>
        <end position="12"/>
    </location>
</feature>
<feature type="transmembrane region" description="Helical" evidence="10">
    <location>
        <begin position="184"/>
        <end position="202"/>
    </location>
</feature>
<feature type="transmembrane region" description="Helical" evidence="10">
    <location>
        <begin position="1054"/>
        <end position="1076"/>
    </location>
</feature>
<feature type="transmembrane region" description="Helical" evidence="10">
    <location>
        <begin position="827"/>
        <end position="847"/>
    </location>
</feature>
<feature type="transmembrane region" description="Helical" evidence="10">
    <location>
        <begin position="977"/>
        <end position="997"/>
    </location>
</feature>
<feature type="transmembrane region" description="Helical" evidence="10">
    <location>
        <begin position="370"/>
        <end position="390"/>
    </location>
</feature>
<evidence type="ECO:0000259" key="12">
    <source>
        <dbReference type="Pfam" id="PF02705"/>
    </source>
</evidence>
<feature type="transmembrane region" description="Helical" evidence="10">
    <location>
        <begin position="427"/>
        <end position="445"/>
    </location>
</feature>
<evidence type="ECO:0000259" key="13">
    <source>
        <dbReference type="Pfam" id="PF22776"/>
    </source>
</evidence>
<keyword evidence="8 10" id="KW-0406">Ion transport</keyword>
<feature type="transmembrane region" description="Helical" evidence="10">
    <location>
        <begin position="946"/>
        <end position="965"/>
    </location>
</feature>
<keyword evidence="6 10" id="KW-0630">Potassium</keyword>
<dbReference type="InterPro" id="IPR053951">
    <property type="entry name" value="K_trans_N"/>
</dbReference>
<feature type="transmembrane region" description="Helical" evidence="10">
    <location>
        <begin position="222"/>
        <end position="241"/>
    </location>
</feature>
<gene>
    <name evidence="14" type="ORF">H5410_059807</name>
</gene>
<feature type="transmembrane region" description="Helical" evidence="10">
    <location>
        <begin position="97"/>
        <end position="123"/>
    </location>
</feature>
<dbReference type="EMBL" id="JACXVP010000012">
    <property type="protein sequence ID" value="KAG5570041.1"/>
    <property type="molecule type" value="Genomic_DNA"/>
</dbReference>
<feature type="transmembrane region" description="Helical" evidence="10">
    <location>
        <begin position="1217"/>
        <end position="1237"/>
    </location>
</feature>